<dbReference type="Proteomes" id="UP000187012">
    <property type="component" value="Unassembled WGS sequence"/>
</dbReference>
<sequence length="206" mass="23093">MTLVSQAEYARRLSVTRAAVGQWKKAGRIVTEGSQVNVEASDARLKRYRRAGLPEINEATKTVKRGRPSVKQAGQLNSEPVCLTCVEITERLEAIDWTQTFDWSAEAQDERVRLAARCIGWEAVRSTVTDDGHWGGFQLRILASIEAYGLTADGIPAGHGFELDGWQVLRECRDELEPIDDGDEMTVRLELLPLLARPFGEWDKPR</sequence>
<name>A0A1N7RU57_9BURK</name>
<organism evidence="1 2">
    <name type="scientific">Paraburkholderia ribeironis</name>
    <dbReference type="NCBI Taxonomy" id="1247936"/>
    <lineage>
        <taxon>Bacteria</taxon>
        <taxon>Pseudomonadati</taxon>
        <taxon>Pseudomonadota</taxon>
        <taxon>Betaproteobacteria</taxon>
        <taxon>Burkholderiales</taxon>
        <taxon>Burkholderiaceae</taxon>
        <taxon>Paraburkholderia</taxon>
    </lineage>
</organism>
<gene>
    <name evidence="1" type="ORF">BN2475_160028</name>
</gene>
<dbReference type="EMBL" id="CYGX02000016">
    <property type="protein sequence ID" value="SIT38648.1"/>
    <property type="molecule type" value="Genomic_DNA"/>
</dbReference>
<dbReference type="RefSeq" id="WP_094779130.1">
    <property type="nucleotide sequence ID" value="NZ_CYGX02000016.1"/>
</dbReference>
<accession>A0A1N7RU57</accession>
<evidence type="ECO:0000313" key="2">
    <source>
        <dbReference type="Proteomes" id="UP000187012"/>
    </source>
</evidence>
<keyword evidence="2" id="KW-1185">Reference proteome</keyword>
<protein>
    <submittedName>
        <fullName evidence="1">Uncharacterized protein</fullName>
    </submittedName>
</protein>
<proteinExistence type="predicted"/>
<dbReference type="AlphaFoldDB" id="A0A1N7RU57"/>
<evidence type="ECO:0000313" key="1">
    <source>
        <dbReference type="EMBL" id="SIT38648.1"/>
    </source>
</evidence>
<reference evidence="1 2" key="1">
    <citation type="submission" date="2016-12" db="EMBL/GenBank/DDBJ databases">
        <authorList>
            <person name="Song W.-J."/>
            <person name="Kurnit D.M."/>
        </authorList>
    </citation>
    <scope>NUCLEOTIDE SEQUENCE [LARGE SCALE GENOMIC DNA]</scope>
    <source>
        <strain evidence="1 2">STM7296</strain>
    </source>
</reference>
<dbReference type="OrthoDB" id="6050435at2"/>